<dbReference type="InterPro" id="IPR036604">
    <property type="entry name" value="PurS-like_sf"/>
</dbReference>
<organism evidence="7 8">
    <name type="scientific">Methanoculleus taiwanensis</name>
    <dbReference type="NCBI Taxonomy" id="1550565"/>
    <lineage>
        <taxon>Archaea</taxon>
        <taxon>Methanobacteriati</taxon>
        <taxon>Methanobacteriota</taxon>
        <taxon>Stenosarchaea group</taxon>
        <taxon>Methanomicrobia</taxon>
        <taxon>Methanomicrobiales</taxon>
        <taxon>Methanomicrobiaceae</taxon>
        <taxon>Methanoculleus</taxon>
    </lineage>
</organism>
<evidence type="ECO:0000256" key="1">
    <source>
        <dbReference type="ARBA" id="ARBA00022490"/>
    </source>
</evidence>
<evidence type="ECO:0000256" key="6">
    <source>
        <dbReference type="HAMAP-Rule" id="MF_01926"/>
    </source>
</evidence>
<dbReference type="InterPro" id="IPR003850">
    <property type="entry name" value="PurS"/>
</dbReference>
<dbReference type="EC" id="6.3.5.3" evidence="6"/>
<dbReference type="RefSeq" id="WP_128693185.1">
    <property type="nucleotide sequence ID" value="NZ_LHQS01000001.1"/>
</dbReference>
<dbReference type="HAMAP" id="MF_01926">
    <property type="entry name" value="PurS"/>
    <property type="match status" value="1"/>
</dbReference>
<dbReference type="PANTHER" id="PTHR34696:SF1">
    <property type="entry name" value="PHOSPHORIBOSYLFORMYLGLYCINAMIDINE SYNTHASE SUBUNIT PURS"/>
    <property type="match status" value="1"/>
</dbReference>
<dbReference type="EMBL" id="LHQS01000001">
    <property type="protein sequence ID" value="RXE57386.1"/>
    <property type="molecule type" value="Genomic_DNA"/>
</dbReference>
<evidence type="ECO:0000256" key="4">
    <source>
        <dbReference type="ARBA" id="ARBA00022755"/>
    </source>
</evidence>
<comment type="similarity">
    <text evidence="6">Belongs to the PurS family.</text>
</comment>
<keyword evidence="5 6" id="KW-0067">ATP-binding</keyword>
<comment type="function">
    <text evidence="6">Part of the phosphoribosylformylglycinamidine synthase complex involved in the purines biosynthetic pathway. Catalyzes the ATP-dependent conversion of formylglycinamide ribonucleotide (FGAR) and glutamine to yield formylglycinamidine ribonucleotide (FGAM) and glutamate. The FGAM synthase complex is composed of three subunits. PurQ produces an ammonia molecule by converting glutamine to glutamate. PurL transfers the ammonia molecule to FGAR to form FGAM in an ATP-dependent manner. PurS interacts with PurQ and PurL and is thought to assist in the transfer of the ammonia molecule from PurQ to PurL.</text>
</comment>
<comment type="pathway">
    <text evidence="6">Purine metabolism; IMP biosynthesis via de novo pathway; 5-amino-1-(5-phospho-D-ribosyl)imidazole from N(2)-formyl-N(1)-(5-phospho-D-ribosyl)glycinamide: step 1/2.</text>
</comment>
<protein>
    <recommendedName>
        <fullName evidence="6">Phosphoribosylformylglycinamidine synthase subunit PurS</fullName>
        <shortName evidence="6">FGAM synthase</shortName>
        <ecNumber evidence="6">6.3.5.3</ecNumber>
    </recommendedName>
    <alternativeName>
        <fullName evidence="6">Formylglycinamide ribonucleotide amidotransferase subunit III</fullName>
        <shortName evidence="6">FGAR amidotransferase III</shortName>
        <shortName evidence="6">FGAR-AT III</shortName>
    </alternativeName>
    <alternativeName>
        <fullName evidence="6">Phosphoribosylformylglycinamidine synthase subunit III</fullName>
    </alternativeName>
</protein>
<keyword evidence="2 6" id="KW-0436">Ligase</keyword>
<sequence>MKYDVTITIALKEGMLDPEARAIRHALANLGFETEALRTARLFRLTLDAPSAEDAAAEAEKMCERLLANPVIHHYTVEVAE</sequence>
<dbReference type="AlphaFoldDB" id="A0A498H739"/>
<evidence type="ECO:0000313" key="7">
    <source>
        <dbReference type="EMBL" id="RXE57386.1"/>
    </source>
</evidence>
<name>A0A498H739_9EURY</name>
<dbReference type="NCBIfam" id="NF004630">
    <property type="entry name" value="PRK05974.1"/>
    <property type="match status" value="1"/>
</dbReference>
<keyword evidence="1 6" id="KW-0963">Cytoplasm</keyword>
<evidence type="ECO:0000256" key="3">
    <source>
        <dbReference type="ARBA" id="ARBA00022741"/>
    </source>
</evidence>
<dbReference type="Gene3D" id="3.30.1280.10">
    <property type="entry name" value="Phosphoribosylformylglycinamidine synthase subunit PurS"/>
    <property type="match status" value="1"/>
</dbReference>
<comment type="caution">
    <text evidence="7">The sequence shown here is derived from an EMBL/GenBank/DDBJ whole genome shotgun (WGS) entry which is preliminary data.</text>
</comment>
<comment type="catalytic activity">
    <reaction evidence="6">
        <text>N(2)-formyl-N(1)-(5-phospho-beta-D-ribosyl)glycinamide + L-glutamine + ATP + H2O = 2-formamido-N(1)-(5-O-phospho-beta-D-ribosyl)acetamidine + L-glutamate + ADP + phosphate + H(+)</text>
        <dbReference type="Rhea" id="RHEA:17129"/>
        <dbReference type="ChEBI" id="CHEBI:15377"/>
        <dbReference type="ChEBI" id="CHEBI:15378"/>
        <dbReference type="ChEBI" id="CHEBI:29985"/>
        <dbReference type="ChEBI" id="CHEBI:30616"/>
        <dbReference type="ChEBI" id="CHEBI:43474"/>
        <dbReference type="ChEBI" id="CHEBI:58359"/>
        <dbReference type="ChEBI" id="CHEBI:147286"/>
        <dbReference type="ChEBI" id="CHEBI:147287"/>
        <dbReference type="ChEBI" id="CHEBI:456216"/>
        <dbReference type="EC" id="6.3.5.3"/>
    </reaction>
</comment>
<dbReference type="PANTHER" id="PTHR34696">
    <property type="entry name" value="PHOSPHORIBOSYLFORMYLGLYCINAMIDINE SYNTHASE SUBUNIT PURS"/>
    <property type="match status" value="1"/>
</dbReference>
<dbReference type="NCBIfam" id="TIGR00302">
    <property type="entry name" value="phosphoribosylformylglycinamidine synthase subunit PurS"/>
    <property type="match status" value="1"/>
</dbReference>
<dbReference type="Proteomes" id="UP000290932">
    <property type="component" value="Unassembled WGS sequence"/>
</dbReference>
<proteinExistence type="inferred from homology"/>
<keyword evidence="4 6" id="KW-0658">Purine biosynthesis</keyword>
<reference evidence="7 8" key="1">
    <citation type="journal article" date="2015" name="Int. J. Syst. Evol. Microbiol.">
        <title>Methanoculleus taiwanensis sp. nov., a methanogen isolated from deep marine sediment at the deformation front area near Taiwan.</title>
        <authorList>
            <person name="Weng C.Y."/>
            <person name="Chen S.C."/>
            <person name="Lai M.C."/>
            <person name="Wu S.Y."/>
            <person name="Lin S."/>
            <person name="Yang T.F."/>
            <person name="Chen P.C."/>
        </authorList>
    </citation>
    <scope>NUCLEOTIDE SEQUENCE [LARGE SCALE GENOMIC DNA]</scope>
    <source>
        <strain evidence="7 8">CYW4</strain>
    </source>
</reference>
<dbReference type="GO" id="GO:0004642">
    <property type="term" value="F:phosphoribosylformylglycinamidine synthase activity"/>
    <property type="evidence" value="ECO:0007669"/>
    <property type="project" value="UniProtKB-UniRule"/>
</dbReference>
<keyword evidence="3 6" id="KW-0547">Nucleotide-binding</keyword>
<dbReference type="GO" id="GO:0005737">
    <property type="term" value="C:cytoplasm"/>
    <property type="evidence" value="ECO:0007669"/>
    <property type="project" value="UniProtKB-SubCell"/>
</dbReference>
<accession>A0A498H739</accession>
<evidence type="ECO:0000256" key="5">
    <source>
        <dbReference type="ARBA" id="ARBA00022840"/>
    </source>
</evidence>
<keyword evidence="8" id="KW-1185">Reference proteome</keyword>
<evidence type="ECO:0000313" key="8">
    <source>
        <dbReference type="Proteomes" id="UP000290932"/>
    </source>
</evidence>
<dbReference type="Pfam" id="PF02700">
    <property type="entry name" value="PurS"/>
    <property type="match status" value="1"/>
</dbReference>
<dbReference type="SUPFAM" id="SSF82697">
    <property type="entry name" value="PurS-like"/>
    <property type="match status" value="1"/>
</dbReference>
<dbReference type="OrthoDB" id="56303at2157"/>
<comment type="subcellular location">
    <subcellularLocation>
        <location evidence="6">Cytoplasm</location>
    </subcellularLocation>
</comment>
<dbReference type="GO" id="GO:0006189">
    <property type="term" value="P:'de novo' IMP biosynthetic process"/>
    <property type="evidence" value="ECO:0007669"/>
    <property type="project" value="UniProtKB-UniRule"/>
</dbReference>
<gene>
    <name evidence="6" type="primary">purS</name>
    <name evidence="7" type="ORF">ABH15_04700</name>
</gene>
<evidence type="ECO:0000256" key="2">
    <source>
        <dbReference type="ARBA" id="ARBA00022598"/>
    </source>
</evidence>
<dbReference type="GO" id="GO:0005524">
    <property type="term" value="F:ATP binding"/>
    <property type="evidence" value="ECO:0007669"/>
    <property type="project" value="UniProtKB-UniRule"/>
</dbReference>
<dbReference type="UniPathway" id="UPA00074">
    <property type="reaction ID" value="UER00128"/>
</dbReference>
<comment type="subunit">
    <text evidence="6">Part of the FGAM synthase complex composed of 1 PurL, 1 PurQ and 2 PurS subunits.</text>
</comment>